<dbReference type="InterPro" id="IPR013324">
    <property type="entry name" value="RNA_pol_sigma_r3/r4-like"/>
</dbReference>
<dbReference type="InterPro" id="IPR007627">
    <property type="entry name" value="RNA_pol_sigma70_r2"/>
</dbReference>
<accession>F3KNM3</accession>
<dbReference type="Proteomes" id="UP000016368">
    <property type="component" value="Unassembled WGS sequence"/>
</dbReference>
<dbReference type="Pfam" id="PF20239">
    <property type="entry name" value="DUF6596"/>
    <property type="match status" value="1"/>
</dbReference>
<reference evidence="3 4" key="1">
    <citation type="journal article" date="2011" name="EMBO J.">
        <title>Structural diversity of bacterial flagellar motors.</title>
        <authorList>
            <person name="Chen S."/>
            <person name="Beeby M."/>
            <person name="Murphy G.E."/>
            <person name="Leadbetter J.R."/>
            <person name="Hendrixson D.R."/>
            <person name="Briegel A."/>
            <person name="Li Z."/>
            <person name="Shi J."/>
            <person name="Tocheva E.I."/>
            <person name="Muller A."/>
            <person name="Dobro M.J."/>
            <person name="Jensen G.J."/>
        </authorList>
    </citation>
    <scope>NUCLEOTIDE SEQUENCE [LARGE SCALE GENOMIC DNA]</scope>
    <source>
        <strain evidence="3 4">ATCC 19624</strain>
    </source>
</reference>
<dbReference type="eggNOG" id="COG4941">
    <property type="taxonomic scope" value="Bacteria"/>
</dbReference>
<dbReference type="Gene3D" id="1.10.1740.10">
    <property type="match status" value="1"/>
</dbReference>
<evidence type="ECO:0000313" key="3">
    <source>
        <dbReference type="EMBL" id="EGI78589.1"/>
    </source>
</evidence>
<keyword evidence="4" id="KW-1185">Reference proteome</keyword>
<dbReference type="SUPFAM" id="SSF88946">
    <property type="entry name" value="Sigma2 domain of RNA polymerase sigma factors"/>
    <property type="match status" value="1"/>
</dbReference>
<evidence type="ECO:0000259" key="1">
    <source>
        <dbReference type="Pfam" id="PF04542"/>
    </source>
</evidence>
<comment type="caution">
    <text evidence="3">The sequence shown here is derived from an EMBL/GenBank/DDBJ whole genome shotgun (WGS) entry which is preliminary data.</text>
</comment>
<dbReference type="InterPro" id="IPR046531">
    <property type="entry name" value="DUF6596"/>
</dbReference>
<gene>
    <name evidence="3" type="ORF">HGR_00075</name>
</gene>
<dbReference type="GO" id="GO:0006352">
    <property type="term" value="P:DNA-templated transcription initiation"/>
    <property type="evidence" value="ECO:0007669"/>
    <property type="project" value="InterPro"/>
</dbReference>
<dbReference type="AlphaFoldDB" id="F3KNM3"/>
<proteinExistence type="predicted"/>
<evidence type="ECO:0000313" key="4">
    <source>
        <dbReference type="Proteomes" id="UP000016368"/>
    </source>
</evidence>
<feature type="domain" description="DUF6596" evidence="2">
    <location>
        <begin position="183"/>
        <end position="283"/>
    </location>
</feature>
<dbReference type="PANTHER" id="PTHR47756:SF2">
    <property type="entry name" value="BLL6612 PROTEIN"/>
    <property type="match status" value="1"/>
</dbReference>
<dbReference type="SUPFAM" id="SSF88659">
    <property type="entry name" value="Sigma3 and sigma4 domains of RNA polymerase sigma factors"/>
    <property type="match status" value="1"/>
</dbReference>
<dbReference type="OrthoDB" id="9780299at2"/>
<dbReference type="Pfam" id="PF04542">
    <property type="entry name" value="Sigma70_r2"/>
    <property type="match status" value="1"/>
</dbReference>
<dbReference type="GO" id="GO:0003700">
    <property type="term" value="F:DNA-binding transcription factor activity"/>
    <property type="evidence" value="ECO:0007669"/>
    <property type="project" value="InterPro"/>
</dbReference>
<dbReference type="InterPro" id="IPR013325">
    <property type="entry name" value="RNA_pol_sigma_r2"/>
</dbReference>
<feature type="domain" description="RNA polymerase sigma-70 region 2" evidence="1">
    <location>
        <begin position="20"/>
        <end position="78"/>
    </location>
</feature>
<organism evidence="3 4">
    <name type="scientific">Hylemonella gracilis ATCC 19624</name>
    <dbReference type="NCBI Taxonomy" id="887062"/>
    <lineage>
        <taxon>Bacteria</taxon>
        <taxon>Pseudomonadati</taxon>
        <taxon>Pseudomonadota</taxon>
        <taxon>Betaproteobacteria</taxon>
        <taxon>Burkholderiales</taxon>
        <taxon>Comamonadaceae</taxon>
        <taxon>Hylemonella</taxon>
    </lineage>
</organism>
<dbReference type="STRING" id="887062.HGR_00075"/>
<dbReference type="RefSeq" id="WP_006295985.1">
    <property type="nucleotide sequence ID" value="NZ_AEGR01000001.1"/>
</dbReference>
<evidence type="ECO:0000259" key="2">
    <source>
        <dbReference type="Pfam" id="PF20239"/>
    </source>
</evidence>
<dbReference type="PANTHER" id="PTHR47756">
    <property type="entry name" value="BLL6612 PROTEIN-RELATED"/>
    <property type="match status" value="1"/>
</dbReference>
<name>F3KNM3_9BURK</name>
<sequence length="419" mass="45637">MGPDHPAHAAVARVARESCRRLIALLASRSGGIAQAEDALADAFRSALETWPNQGIPRNPEAWLLTAARRRVIDAHRHDAVRAEAVTTLLSIADEAMDGVEEGAAFPDERLKLLFVCAHPAIDVAARTPLMLQVVLGLDAGDIASAFLVKPATMAQRLARAKAKIRDARISYEVPDHKALPERLDAVLQAIYGIYGLGWDELLGADSPRRGHAAEAVELGRLLHLQMPEQAEVKGLLALMLHCEARRPARRNASGEFVPLDEQDTSLWLHPLIAEADELLAQASLLNTLGRFQLEAAIQSVHARRSAGYATDWQSIALLYDGLASRAPALGTWVARASAWSKVQGPDFALQLLAQLPTEAVEGYQPYWVLLSTLMQRLGRLKEASTALERAIGLCVDPATRQYLLQQAMFISVSMRGHA</sequence>
<protein>
    <submittedName>
        <fullName evidence="3">RNA polymerase, sigma-24 subunit, ECF subfamily protein</fullName>
    </submittedName>
</protein>
<dbReference type="EMBL" id="AEGR01000001">
    <property type="protein sequence ID" value="EGI78589.1"/>
    <property type="molecule type" value="Genomic_DNA"/>
</dbReference>